<dbReference type="EMBL" id="JBBPBN010000003">
    <property type="protein sequence ID" value="KAK9044157.1"/>
    <property type="molecule type" value="Genomic_DNA"/>
</dbReference>
<dbReference type="Proteomes" id="UP001396334">
    <property type="component" value="Unassembled WGS sequence"/>
</dbReference>
<organism evidence="1 2">
    <name type="scientific">Hibiscus sabdariffa</name>
    <name type="common">roselle</name>
    <dbReference type="NCBI Taxonomy" id="183260"/>
    <lineage>
        <taxon>Eukaryota</taxon>
        <taxon>Viridiplantae</taxon>
        <taxon>Streptophyta</taxon>
        <taxon>Embryophyta</taxon>
        <taxon>Tracheophyta</taxon>
        <taxon>Spermatophyta</taxon>
        <taxon>Magnoliopsida</taxon>
        <taxon>eudicotyledons</taxon>
        <taxon>Gunneridae</taxon>
        <taxon>Pentapetalae</taxon>
        <taxon>rosids</taxon>
        <taxon>malvids</taxon>
        <taxon>Malvales</taxon>
        <taxon>Malvaceae</taxon>
        <taxon>Malvoideae</taxon>
        <taxon>Hibiscus</taxon>
    </lineage>
</organism>
<comment type="caution">
    <text evidence="1">The sequence shown here is derived from an EMBL/GenBank/DDBJ whole genome shotgun (WGS) entry which is preliminary data.</text>
</comment>
<sequence>MVEGQQVSIVEHTGHNKVHAAISIFEQNHGKRAADRVVHGKNVGGKAKGTKENVKQGLKIRKPSDTRTISRPVLSDWVENMTSQLDMFAKDKELEPGGVAE</sequence>
<name>A0ABR2U356_9ROSI</name>
<keyword evidence="2" id="KW-1185">Reference proteome</keyword>
<protein>
    <submittedName>
        <fullName evidence="1">Uncharacterized protein</fullName>
    </submittedName>
</protein>
<evidence type="ECO:0000313" key="1">
    <source>
        <dbReference type="EMBL" id="KAK9044157.1"/>
    </source>
</evidence>
<evidence type="ECO:0000313" key="2">
    <source>
        <dbReference type="Proteomes" id="UP001396334"/>
    </source>
</evidence>
<accession>A0ABR2U356</accession>
<reference evidence="1 2" key="1">
    <citation type="journal article" date="2024" name="G3 (Bethesda)">
        <title>Genome assembly of Hibiscus sabdariffa L. provides insights into metabolisms of medicinal natural products.</title>
        <authorList>
            <person name="Kim T."/>
        </authorList>
    </citation>
    <scope>NUCLEOTIDE SEQUENCE [LARGE SCALE GENOMIC DNA]</scope>
    <source>
        <strain evidence="1">TK-2024</strain>
        <tissue evidence="1">Old leaves</tissue>
    </source>
</reference>
<gene>
    <name evidence="1" type="ORF">V6N11_072473</name>
</gene>
<proteinExistence type="predicted"/>